<keyword evidence="3" id="KW-1185">Reference proteome</keyword>
<feature type="domain" description="AAA+ ATPase" evidence="1">
    <location>
        <begin position="115"/>
        <end position="247"/>
    </location>
</feature>
<evidence type="ECO:0000259" key="1">
    <source>
        <dbReference type="SMART" id="SM00382"/>
    </source>
</evidence>
<gene>
    <name evidence="2" type="ORF">HMPREF9282_00136</name>
</gene>
<dbReference type="PANTHER" id="PTHR23077">
    <property type="entry name" value="AAA-FAMILY ATPASE"/>
    <property type="match status" value="1"/>
</dbReference>
<proteinExistence type="predicted"/>
<dbReference type="SUPFAM" id="SSF52540">
    <property type="entry name" value="P-loop containing nucleoside triphosphate hydrolases"/>
    <property type="match status" value="1"/>
</dbReference>
<dbReference type="CDD" id="cd19481">
    <property type="entry name" value="RecA-like_protease"/>
    <property type="match status" value="1"/>
</dbReference>
<dbReference type="InterPro" id="IPR003593">
    <property type="entry name" value="AAA+_ATPase"/>
</dbReference>
<dbReference type="GO" id="GO:0005524">
    <property type="term" value="F:ATP binding"/>
    <property type="evidence" value="ECO:0007669"/>
    <property type="project" value="InterPro"/>
</dbReference>
<dbReference type="STRING" id="883156.HMPREF9282_00136"/>
<dbReference type="PATRIC" id="fig|883156.3.peg.138"/>
<dbReference type="Pfam" id="PF00004">
    <property type="entry name" value="AAA"/>
    <property type="match status" value="1"/>
</dbReference>
<evidence type="ECO:0000313" key="2">
    <source>
        <dbReference type="EMBL" id="EKU79328.1"/>
    </source>
</evidence>
<dbReference type="Gene3D" id="3.40.50.300">
    <property type="entry name" value="P-loop containing nucleotide triphosphate hydrolases"/>
    <property type="match status" value="1"/>
</dbReference>
<dbReference type="eggNOG" id="COG0464">
    <property type="taxonomic scope" value="Bacteria"/>
</dbReference>
<dbReference type="InterPro" id="IPR027417">
    <property type="entry name" value="P-loop_NTPase"/>
</dbReference>
<comment type="caution">
    <text evidence="2">The sequence shown here is derived from an EMBL/GenBank/DDBJ whole genome shotgun (WGS) entry which is preliminary data.</text>
</comment>
<dbReference type="SMART" id="SM00382">
    <property type="entry name" value="AAA"/>
    <property type="match status" value="1"/>
</dbReference>
<dbReference type="InterPro" id="IPR003959">
    <property type="entry name" value="ATPase_AAA_core"/>
</dbReference>
<dbReference type="Proteomes" id="UP000009891">
    <property type="component" value="Unassembled WGS sequence"/>
</dbReference>
<organism evidence="2 3">
    <name type="scientific">Veillonella seminalis ACS-216-V-Col6b</name>
    <dbReference type="NCBI Taxonomy" id="883156"/>
    <lineage>
        <taxon>Bacteria</taxon>
        <taxon>Bacillati</taxon>
        <taxon>Bacillota</taxon>
        <taxon>Negativicutes</taxon>
        <taxon>Veillonellales</taxon>
        <taxon>Veillonellaceae</taxon>
        <taxon>Veillonella</taxon>
    </lineage>
</organism>
<dbReference type="AlphaFoldDB" id="K9D526"/>
<dbReference type="GO" id="GO:0016887">
    <property type="term" value="F:ATP hydrolysis activity"/>
    <property type="evidence" value="ECO:0007669"/>
    <property type="project" value="InterPro"/>
</dbReference>
<protein>
    <recommendedName>
        <fullName evidence="1">AAA+ ATPase domain-containing protein</fullName>
    </recommendedName>
</protein>
<dbReference type="OrthoDB" id="9806903at2"/>
<dbReference type="InterPro" id="IPR050168">
    <property type="entry name" value="AAA_ATPase_domain"/>
</dbReference>
<sequence length="322" mass="36983">MATADQIKGLIKAYIDKDNARFKTIVLQIAAYEAKLNHTSLARDLKLLSDKIKNSKVSVVDFRGTKNRTDSLFEVQHKKFVLRDLIVSNDIEDKIKRILVEFKNRRKLYSYGMENRRKILIEGAPGTGKTLTATVIANELNLPLYVVQMDKLISKFMGETSAKLRQIFDDIEENIGVYFFDEFDAIGADRSLDNEVGEMRRILNSYLQFLEQDMSESLIIAATNNSKLLDQALLRRFDDVLHYKIPTAYEIKRLYEYKLSIFASYLTISDLVIESSLGLNHAEIIRVCDDAIKQSILTNKSINEADLLSLIKERLYLYTQEA</sequence>
<dbReference type="EMBL" id="AHAF01000001">
    <property type="protein sequence ID" value="EKU79328.1"/>
    <property type="molecule type" value="Genomic_DNA"/>
</dbReference>
<evidence type="ECO:0000313" key="3">
    <source>
        <dbReference type="Proteomes" id="UP000009891"/>
    </source>
</evidence>
<accession>K9D526</accession>
<dbReference type="HOGENOM" id="CLU_000688_25_0_9"/>
<dbReference type="RefSeq" id="WP_006555036.1">
    <property type="nucleotide sequence ID" value="NZ_JH992936.1"/>
</dbReference>
<reference evidence="2 3" key="1">
    <citation type="submission" date="2012-09" db="EMBL/GenBank/DDBJ databases">
        <title>The Genome Sequence of Veillonella ratti ACS-216-V-COL6B.</title>
        <authorList>
            <consortium name="The Broad Institute Genome Sequencing Platform"/>
            <person name="Earl A."/>
            <person name="Ward D."/>
            <person name="Feldgarden M."/>
            <person name="Gevers D."/>
            <person name="Saerens B."/>
            <person name="Vaneechoutte M."/>
            <person name="Walker B."/>
            <person name="Young S.K."/>
            <person name="Zeng Q."/>
            <person name="Gargeya S."/>
            <person name="Fitzgerald M."/>
            <person name="Haas B."/>
            <person name="Abouelleil A."/>
            <person name="Alvarado L."/>
            <person name="Arachchi H.M."/>
            <person name="Berlin A."/>
            <person name="Chapman S.B."/>
            <person name="Goldberg J."/>
            <person name="Griggs A."/>
            <person name="Gujja S."/>
            <person name="Hansen M."/>
            <person name="Howarth C."/>
            <person name="Imamovic A."/>
            <person name="Larimer J."/>
            <person name="McCowen C."/>
            <person name="Montmayeur A."/>
            <person name="Murphy C."/>
            <person name="Neiman D."/>
            <person name="Pearson M."/>
            <person name="Priest M."/>
            <person name="Roberts A."/>
            <person name="Saif S."/>
            <person name="Shea T."/>
            <person name="Sisk P."/>
            <person name="Sykes S."/>
            <person name="Wortman J."/>
            <person name="Nusbaum C."/>
            <person name="Birren B."/>
        </authorList>
    </citation>
    <scope>NUCLEOTIDE SEQUENCE [LARGE SCALE GENOMIC DNA]</scope>
    <source>
        <strain evidence="2 3">ACS-216-V-Col6b</strain>
    </source>
</reference>
<dbReference type="PANTHER" id="PTHR23077:SF198">
    <property type="entry name" value="ATP-DEPENDENT ZINC METALLOPROTEASE FTSH"/>
    <property type="match status" value="1"/>
</dbReference>
<name>K9D526_9FIRM</name>